<proteinExistence type="predicted"/>
<dbReference type="AlphaFoldDB" id="A0A6G0VY56"/>
<dbReference type="Pfam" id="PF21787">
    <property type="entry name" value="TNP-like_RNaseH_N"/>
    <property type="match status" value="1"/>
</dbReference>
<dbReference type="InterPro" id="IPR048367">
    <property type="entry name" value="TNP-like_RNaseH_C"/>
</dbReference>
<dbReference type="InterPro" id="IPR048365">
    <property type="entry name" value="TNP-like_RNaseH_N"/>
</dbReference>
<accession>A0A6G0VY56</accession>
<evidence type="ECO:0000313" key="6">
    <source>
        <dbReference type="Proteomes" id="UP000478052"/>
    </source>
</evidence>
<comment type="caution">
    <text evidence="5">The sequence shown here is derived from an EMBL/GenBank/DDBJ whole genome shotgun (WGS) entry which is preliminary data.</text>
</comment>
<feature type="domain" description="Transposable element P transposase-like RNase H C-terminal" evidence="4">
    <location>
        <begin position="563"/>
        <end position="595"/>
    </location>
</feature>
<dbReference type="Proteomes" id="UP000478052">
    <property type="component" value="Unassembled WGS sequence"/>
</dbReference>
<sequence>MQFFFLLFTIPNTNPVKTPEPVQYYLAEDTALEGISMLPDDSFISMHDSCKQLKVSTKKRTPRTGLLEKLGVRSKNKLTPKCKHFYADSIILKKKLRSESLKAKTFKERLKAAENMSEKYILEKLFDKLSPAATLFTNLQIRETRKKNKGRRFTLDEKLLSLSLYKKSPKSYRLLSSLFTLPSRRLLSTMLSKVPIETGISPLLMEVLKENVKPKERYCTLMFDELNLSAEIHYDEALGRIDGFENNGHFTTQQFADHALLFMVKGITKNFKQPIAYTFVKEATNKQQLCALIKEVVSCIQSTGLEIIATICDQGAANERAIKLLHEETKAYYMRKNEQYKDDFYEIEYDPSELKKRIKIIHLFDPPHLLKGIRNNLLQKNLLFVTDNIKKEAQWKHFVDLYNIDSTIQDIKMLQRLTDQHIIPGKIKKMKVKIAAQFFSQRVSSLMRFLASQNIIHPAAEETAEMCLFFDRLFDSVNGNFHKVQDGKIYRASLKRGSPHHAFWDIALKTLNSMVFIDPITKKKSSAPQLRTVKNCVKTIQGFKNIYKVMAEKGVHSLLLRNFNQDPVENFFGAIHSLGYRNINPSTQAFSSAYKTLMMNNLTSPHSPGSNCEDDLSEGALTAYRVLFANIIEIDKDTHNSNPEHRVNDGLVKLNIVHKLAELSYLKTQTQNYITGFIVKKLNKILFKNSKTCLNQICTKKMNKSHELTMAREYNSQQNLKYPNVTFCRLIEGIIDLIFSLLPSICHRLNFKSLLKSRIQEQFNLDVITCPIHLKDFQTKILNVTIKLVTNHWCVEVNRLLHGKTKLSLNEKDTIKIAAADRFNTFSKFKKSY</sequence>
<evidence type="ECO:0000259" key="3">
    <source>
        <dbReference type="Pfam" id="PF21788"/>
    </source>
</evidence>
<keyword evidence="6" id="KW-1185">Reference proteome</keyword>
<evidence type="ECO:0000259" key="2">
    <source>
        <dbReference type="Pfam" id="PF21787"/>
    </source>
</evidence>
<reference evidence="5 6" key="1">
    <citation type="submission" date="2019-08" db="EMBL/GenBank/DDBJ databases">
        <title>Whole genome of Aphis craccivora.</title>
        <authorList>
            <person name="Voronova N.V."/>
            <person name="Shulinski R.S."/>
            <person name="Bandarenka Y.V."/>
            <person name="Zhorov D.G."/>
            <person name="Warner D."/>
        </authorList>
    </citation>
    <scope>NUCLEOTIDE SEQUENCE [LARGE SCALE GENOMIC DNA]</scope>
    <source>
        <strain evidence="5">180601</strain>
        <tissue evidence="5">Whole Body</tissue>
    </source>
</reference>
<feature type="domain" description="Transposable element P transposase-like RNase H" evidence="2">
    <location>
        <begin position="197"/>
        <end position="325"/>
    </location>
</feature>
<dbReference type="OrthoDB" id="6618143at2759"/>
<dbReference type="InterPro" id="IPR048366">
    <property type="entry name" value="TNP-like_GBD"/>
</dbReference>
<evidence type="ECO:0008006" key="7">
    <source>
        <dbReference type="Google" id="ProtNLM"/>
    </source>
</evidence>
<evidence type="ECO:0000313" key="5">
    <source>
        <dbReference type="EMBL" id="KAF0711115.1"/>
    </source>
</evidence>
<dbReference type="Pfam" id="PF21789">
    <property type="entry name" value="TNP-like_RNaseH_C"/>
    <property type="match status" value="1"/>
</dbReference>
<organism evidence="5 6">
    <name type="scientific">Aphis craccivora</name>
    <name type="common">Cowpea aphid</name>
    <dbReference type="NCBI Taxonomy" id="307492"/>
    <lineage>
        <taxon>Eukaryota</taxon>
        <taxon>Metazoa</taxon>
        <taxon>Ecdysozoa</taxon>
        <taxon>Arthropoda</taxon>
        <taxon>Hexapoda</taxon>
        <taxon>Insecta</taxon>
        <taxon>Pterygota</taxon>
        <taxon>Neoptera</taxon>
        <taxon>Paraneoptera</taxon>
        <taxon>Hemiptera</taxon>
        <taxon>Sternorrhyncha</taxon>
        <taxon>Aphidomorpha</taxon>
        <taxon>Aphidoidea</taxon>
        <taxon>Aphididae</taxon>
        <taxon>Aphidini</taxon>
        <taxon>Aphis</taxon>
        <taxon>Aphis</taxon>
    </lineage>
</organism>
<evidence type="ECO:0000256" key="1">
    <source>
        <dbReference type="SAM" id="Coils"/>
    </source>
</evidence>
<name>A0A6G0VY56_APHCR</name>
<dbReference type="Pfam" id="PF21788">
    <property type="entry name" value="TNP-like_GBD"/>
    <property type="match status" value="1"/>
</dbReference>
<dbReference type="EMBL" id="VUJU01011399">
    <property type="protein sequence ID" value="KAF0711115.1"/>
    <property type="molecule type" value="Genomic_DNA"/>
</dbReference>
<keyword evidence="1" id="KW-0175">Coiled coil</keyword>
<evidence type="ECO:0000259" key="4">
    <source>
        <dbReference type="Pfam" id="PF21789"/>
    </source>
</evidence>
<gene>
    <name evidence="5" type="ORF">FWK35_00034061</name>
</gene>
<feature type="domain" description="Transposable element P transposase-like GTP-binding insertion" evidence="3">
    <location>
        <begin position="368"/>
        <end position="480"/>
    </location>
</feature>
<feature type="coiled-coil region" evidence="1">
    <location>
        <begin position="96"/>
        <end position="123"/>
    </location>
</feature>
<protein>
    <recommendedName>
        <fullName evidence="7">Transposable element P transposase</fullName>
    </recommendedName>
</protein>